<reference evidence="2" key="1">
    <citation type="submission" date="2014-04" db="EMBL/GenBank/DDBJ databases">
        <title>In planta biocontrol of soil-borne Fusarium wilt of banana through a plant endophytic bacterium, Burkholderia cenocepacia 869T2.</title>
        <authorList>
            <person name="Ho Y.-N."/>
            <person name="Chiang H.-M."/>
            <person name="Chao C.-P."/>
            <person name="Su C.-C."/>
            <person name="Hsu H.-F."/>
            <person name="Guo C.-T."/>
            <person name="Hsieh J.-L."/>
            <person name="Huang C.-C."/>
        </authorList>
    </citation>
    <scope>NUCLEOTIDE SEQUENCE [LARGE SCALE GENOMIC DNA]</scope>
    <source>
        <strain evidence="2">869T2</strain>
    </source>
</reference>
<dbReference type="EMBL" id="JJOA01000030">
    <property type="protein sequence ID" value="KEA56316.1"/>
    <property type="molecule type" value="Genomic_DNA"/>
</dbReference>
<name>A0A071MIL9_9BURK</name>
<organism evidence="2">
    <name type="scientific">Burkholderia cenocepacia</name>
    <dbReference type="NCBI Taxonomy" id="95486"/>
    <lineage>
        <taxon>Bacteria</taxon>
        <taxon>Pseudomonadati</taxon>
        <taxon>Pseudomonadota</taxon>
        <taxon>Betaproteobacteria</taxon>
        <taxon>Burkholderiales</taxon>
        <taxon>Burkholderiaceae</taxon>
        <taxon>Burkholderia</taxon>
        <taxon>Burkholderia cepacia complex</taxon>
    </lineage>
</organism>
<dbReference type="AlphaFoldDB" id="A0A071MIL9"/>
<comment type="caution">
    <text evidence="2">The sequence shown here is derived from an EMBL/GenBank/DDBJ whole genome shotgun (WGS) entry which is preliminary data.</text>
</comment>
<dbReference type="CDD" id="cd20743">
    <property type="entry name" value="FIX_RhsA-like"/>
    <property type="match status" value="1"/>
</dbReference>
<evidence type="ECO:0000313" key="2">
    <source>
        <dbReference type="EMBL" id="KEA56316.1"/>
    </source>
</evidence>
<evidence type="ECO:0000256" key="1">
    <source>
        <dbReference type="SAM" id="Phobius"/>
    </source>
</evidence>
<keyword evidence="1" id="KW-0472">Membrane</keyword>
<proteinExistence type="predicted"/>
<sequence>MTHGYVDVDRLKTVASMIPVLNNLMALADALTDIVSIIRKRGGELLDYLGLAINLIGVIPFPPVLAPMRLTARPLLATSIGR</sequence>
<accession>A0A071MIL9</accession>
<protein>
    <submittedName>
        <fullName evidence="2">Uncharacterized protein</fullName>
    </submittedName>
</protein>
<feature type="transmembrane region" description="Helical" evidence="1">
    <location>
        <begin position="45"/>
        <end position="65"/>
    </location>
</feature>
<gene>
    <name evidence="2" type="ORF">DT99_28095</name>
</gene>
<keyword evidence="1" id="KW-0812">Transmembrane</keyword>
<keyword evidence="1" id="KW-1133">Transmembrane helix</keyword>